<protein>
    <submittedName>
        <fullName evidence="3">Uncharacterized protein</fullName>
    </submittedName>
</protein>
<evidence type="ECO:0000256" key="1">
    <source>
        <dbReference type="SAM" id="MobiDB-lite"/>
    </source>
</evidence>
<dbReference type="PANTHER" id="PTHR39385:SF2">
    <property type="entry name" value="SLIT-LIKE 3 PROTEIN"/>
    <property type="match status" value="1"/>
</dbReference>
<dbReference type="AlphaFoldDB" id="A0AA36DIB4"/>
<sequence length="224" mass="26087">MRWALLLITFSCAYAYVFDCLDNCECDTDDEVVHCHNGNRKELPLPTGQRLRGFPVIGMTYNDLHRLPDEATLITKFPDLKVIDVERNPNFDCDSLKEYDRVKIVSDCYKNVSEISKVPRIFRPTKDCDISCQAARHYQKLHQYVMELWEILKQKFQDFDVDATLRQVQQFFVELGRRVNKFGTDVQVSLKKATENIGDSAEEMKENENVLTPAPELQDLKKEQ</sequence>
<keyword evidence="4" id="KW-1185">Reference proteome</keyword>
<reference evidence="3" key="1">
    <citation type="submission" date="2023-07" db="EMBL/GenBank/DDBJ databases">
        <authorList>
            <consortium name="CYATHOMIX"/>
        </authorList>
    </citation>
    <scope>NUCLEOTIDE SEQUENCE</scope>
    <source>
        <strain evidence="3">N/A</strain>
    </source>
</reference>
<evidence type="ECO:0000256" key="2">
    <source>
        <dbReference type="SAM" id="SignalP"/>
    </source>
</evidence>
<evidence type="ECO:0000313" key="3">
    <source>
        <dbReference type="EMBL" id="CAJ0588191.1"/>
    </source>
</evidence>
<feature type="region of interest" description="Disordered" evidence="1">
    <location>
        <begin position="199"/>
        <end position="224"/>
    </location>
</feature>
<dbReference type="EMBL" id="CATQJL010000001">
    <property type="protein sequence ID" value="CAJ0588191.1"/>
    <property type="molecule type" value="Genomic_DNA"/>
</dbReference>
<dbReference type="Proteomes" id="UP001176961">
    <property type="component" value="Unassembled WGS sequence"/>
</dbReference>
<name>A0AA36DIB4_CYLNA</name>
<proteinExistence type="predicted"/>
<dbReference type="PANTHER" id="PTHR39385">
    <property type="entry name" value="PROTEIN CBG20422"/>
    <property type="match status" value="1"/>
</dbReference>
<feature type="signal peptide" evidence="2">
    <location>
        <begin position="1"/>
        <end position="15"/>
    </location>
</feature>
<keyword evidence="2" id="KW-0732">Signal</keyword>
<accession>A0AA36DIB4</accession>
<gene>
    <name evidence="3" type="ORF">CYNAS_LOCUS174</name>
</gene>
<dbReference type="Gene3D" id="3.80.10.10">
    <property type="entry name" value="Ribonuclease Inhibitor"/>
    <property type="match status" value="1"/>
</dbReference>
<evidence type="ECO:0000313" key="4">
    <source>
        <dbReference type="Proteomes" id="UP001176961"/>
    </source>
</evidence>
<comment type="caution">
    <text evidence="3">The sequence shown here is derived from an EMBL/GenBank/DDBJ whole genome shotgun (WGS) entry which is preliminary data.</text>
</comment>
<dbReference type="InterPro" id="IPR032675">
    <property type="entry name" value="LRR_dom_sf"/>
</dbReference>
<feature type="chain" id="PRO_5041382716" evidence="2">
    <location>
        <begin position="16"/>
        <end position="224"/>
    </location>
</feature>
<organism evidence="3 4">
    <name type="scientific">Cylicocyclus nassatus</name>
    <name type="common">Nematode worm</name>
    <dbReference type="NCBI Taxonomy" id="53992"/>
    <lineage>
        <taxon>Eukaryota</taxon>
        <taxon>Metazoa</taxon>
        <taxon>Ecdysozoa</taxon>
        <taxon>Nematoda</taxon>
        <taxon>Chromadorea</taxon>
        <taxon>Rhabditida</taxon>
        <taxon>Rhabditina</taxon>
        <taxon>Rhabditomorpha</taxon>
        <taxon>Strongyloidea</taxon>
        <taxon>Strongylidae</taxon>
        <taxon>Cylicocyclus</taxon>
    </lineage>
</organism>